<organism evidence="3 4">
    <name type="scientific">Arthrobacter alpinus</name>
    <dbReference type="NCBI Taxonomy" id="656366"/>
    <lineage>
        <taxon>Bacteria</taxon>
        <taxon>Bacillati</taxon>
        <taxon>Actinomycetota</taxon>
        <taxon>Actinomycetes</taxon>
        <taxon>Micrococcales</taxon>
        <taxon>Micrococcaceae</taxon>
        <taxon>Arthrobacter</taxon>
    </lineage>
</organism>
<evidence type="ECO:0000313" key="3">
    <source>
        <dbReference type="EMBL" id="SEF11620.1"/>
    </source>
</evidence>
<dbReference type="EMBL" id="FNTV01000002">
    <property type="protein sequence ID" value="SEF11620.1"/>
    <property type="molecule type" value="Genomic_DNA"/>
</dbReference>
<dbReference type="InterPro" id="IPR012340">
    <property type="entry name" value="NA-bd_OB-fold"/>
</dbReference>
<dbReference type="InterPro" id="IPR000424">
    <property type="entry name" value="Primosome_PriB/ssb"/>
</dbReference>
<evidence type="ECO:0000313" key="4">
    <source>
        <dbReference type="Proteomes" id="UP000182725"/>
    </source>
</evidence>
<dbReference type="AlphaFoldDB" id="A0A1H5PD32"/>
<protein>
    <submittedName>
        <fullName evidence="3">Single-strand DNA-binding protein</fullName>
    </submittedName>
</protein>
<reference evidence="3 4" key="1">
    <citation type="submission" date="2016-10" db="EMBL/GenBank/DDBJ databases">
        <authorList>
            <person name="de Groot N.N."/>
        </authorList>
    </citation>
    <scope>NUCLEOTIDE SEQUENCE [LARGE SCALE GENOMIC DNA]</scope>
    <source>
        <strain evidence="3 4">DSM 22274</strain>
    </source>
</reference>
<dbReference type="Proteomes" id="UP000182725">
    <property type="component" value="Unassembled WGS sequence"/>
</dbReference>
<gene>
    <name evidence="3" type="ORF">SAMN04489740_4123</name>
</gene>
<evidence type="ECO:0000256" key="2">
    <source>
        <dbReference type="PROSITE-ProRule" id="PRU00252"/>
    </source>
</evidence>
<keyword evidence="1 2" id="KW-0238">DNA-binding</keyword>
<dbReference type="RefSeq" id="WP_074713562.1">
    <property type="nucleotide sequence ID" value="NZ_FNTV01000002.1"/>
</dbReference>
<sequence length="122" mass="13410">MAGETTITVIGNLTSDPELRFTPVSREFVKTEGALAGNFTIDSTLRDFVLASNARKGSEAILFLTTAWREMAERVDEPSCKRFCSIVLGWLKPGPDERGKAGVGWPSTWMSMKFVPAFSMTS</sequence>
<dbReference type="GO" id="GO:0003697">
    <property type="term" value="F:single-stranded DNA binding"/>
    <property type="evidence" value="ECO:0007669"/>
    <property type="project" value="InterPro"/>
</dbReference>
<dbReference type="PROSITE" id="PS50935">
    <property type="entry name" value="SSB"/>
    <property type="match status" value="1"/>
</dbReference>
<dbReference type="Gene3D" id="2.40.50.140">
    <property type="entry name" value="Nucleic acid-binding proteins"/>
    <property type="match status" value="1"/>
</dbReference>
<accession>A0A1H5PD32</accession>
<evidence type="ECO:0000256" key="1">
    <source>
        <dbReference type="ARBA" id="ARBA00023125"/>
    </source>
</evidence>
<proteinExistence type="predicted"/>
<name>A0A1H5PD32_9MICC</name>